<accession>A0A7W5UK00</accession>
<gene>
    <name evidence="1" type="ORF">FHS60_001335</name>
</gene>
<evidence type="ECO:0000313" key="1">
    <source>
        <dbReference type="EMBL" id="MBB3702862.1"/>
    </source>
</evidence>
<comment type="caution">
    <text evidence="1">The sequence shown here is derived from an EMBL/GenBank/DDBJ whole genome shotgun (WGS) entry which is preliminary data.</text>
</comment>
<reference evidence="1 2" key="1">
    <citation type="submission" date="2020-08" db="EMBL/GenBank/DDBJ databases">
        <title>Genomic Encyclopedia of Type Strains, Phase IV (KMG-IV): sequencing the most valuable type-strain genomes for metagenomic binning, comparative biology and taxonomic classification.</title>
        <authorList>
            <person name="Goeker M."/>
        </authorList>
    </citation>
    <scope>NUCLEOTIDE SEQUENCE [LARGE SCALE GENOMIC DNA]</scope>
    <source>
        <strain evidence="1 2">DSM 22548</strain>
    </source>
</reference>
<protein>
    <submittedName>
        <fullName evidence="1">Uncharacterized protein</fullName>
    </submittedName>
</protein>
<proteinExistence type="predicted"/>
<dbReference type="AlphaFoldDB" id="A0A7W5UK00"/>
<evidence type="ECO:0000313" key="2">
    <source>
        <dbReference type="Proteomes" id="UP000541425"/>
    </source>
</evidence>
<sequence length="61" mass="6953">MMSISAPVCSFRKSTKFFRDIHKEYFNFSSRKAKRNGSFVFLIGKIVTSARKSKAENLSAT</sequence>
<dbReference type="Proteomes" id="UP000541425">
    <property type="component" value="Unassembled WGS sequence"/>
</dbReference>
<organism evidence="1 2">
    <name type="scientific">Alloprevotella rava</name>
    <dbReference type="NCBI Taxonomy" id="671218"/>
    <lineage>
        <taxon>Bacteria</taxon>
        <taxon>Pseudomonadati</taxon>
        <taxon>Bacteroidota</taxon>
        <taxon>Bacteroidia</taxon>
        <taxon>Bacteroidales</taxon>
        <taxon>Prevotellaceae</taxon>
        <taxon>Alloprevotella</taxon>
    </lineage>
</organism>
<name>A0A7W5UK00_9BACT</name>
<dbReference type="EMBL" id="JACICA010000006">
    <property type="protein sequence ID" value="MBB3702862.1"/>
    <property type="molecule type" value="Genomic_DNA"/>
</dbReference>